<dbReference type="FunFam" id="3.30.160.60:FF:000486">
    <property type="entry name" value="E3 ubiquitin-protein ligase TRIM41 isoform X2"/>
    <property type="match status" value="1"/>
</dbReference>
<dbReference type="PANTHER" id="PTHR19868">
    <property type="entry name" value="RECEPTOR FOR ACTIVATED PROTEIN KINASE C RACK1"/>
    <property type="match status" value="1"/>
</dbReference>
<dbReference type="Ensembl" id="ENSCAFT00040017203.1">
    <property type="protein sequence ID" value="ENSCAFP00040014919.1"/>
    <property type="gene ID" value="ENSCAFG00040009159.1"/>
</dbReference>
<dbReference type="InterPro" id="IPR045223">
    <property type="entry name" value="RACK1-like"/>
</dbReference>
<dbReference type="GO" id="GO:0030425">
    <property type="term" value="C:dendrite"/>
    <property type="evidence" value="ECO:0007669"/>
    <property type="project" value="UniProtKB-SubCell"/>
</dbReference>
<dbReference type="CDD" id="cd00200">
    <property type="entry name" value="WD40"/>
    <property type="match status" value="1"/>
</dbReference>
<keyword evidence="8" id="KW-0862">Zinc</keyword>
<comment type="subcellular location">
    <subcellularLocation>
        <location evidence="1">Cell projection</location>
        <location evidence="1">Dendrite</location>
    </subcellularLocation>
</comment>
<evidence type="ECO:0000259" key="15">
    <source>
        <dbReference type="PROSITE" id="PS50089"/>
    </source>
</evidence>
<dbReference type="SMART" id="SM00336">
    <property type="entry name" value="BBOX"/>
    <property type="match status" value="1"/>
</dbReference>
<dbReference type="PROSITE" id="PS50089">
    <property type="entry name" value="ZF_RING_2"/>
    <property type="match status" value="1"/>
</dbReference>
<dbReference type="GO" id="GO:0005840">
    <property type="term" value="C:ribosome"/>
    <property type="evidence" value="ECO:0007669"/>
    <property type="project" value="UniProtKB-KW"/>
</dbReference>
<dbReference type="GO" id="GO:0045182">
    <property type="term" value="F:translation regulator activity"/>
    <property type="evidence" value="ECO:0007669"/>
    <property type="project" value="InterPro"/>
</dbReference>
<dbReference type="SMART" id="SM00184">
    <property type="entry name" value="RING"/>
    <property type="match status" value="1"/>
</dbReference>
<evidence type="ECO:0000256" key="2">
    <source>
        <dbReference type="ARBA" id="ARBA00007253"/>
    </source>
</evidence>
<comment type="similarity">
    <text evidence="2">Belongs to the WD repeat G protein beta family. Ribosomal protein RACK1 subfamily.</text>
</comment>
<keyword evidence="6" id="KW-0677">Repeat</keyword>
<dbReference type="InterPro" id="IPR036322">
    <property type="entry name" value="WD40_repeat_dom_sf"/>
</dbReference>
<dbReference type="Proteomes" id="UP000694542">
    <property type="component" value="Chromosome 11"/>
</dbReference>
<dbReference type="PROSITE" id="PS50294">
    <property type="entry name" value="WD_REPEATS_REGION"/>
    <property type="match status" value="6"/>
</dbReference>
<dbReference type="InterPro" id="IPR019775">
    <property type="entry name" value="WD40_repeat_CS"/>
</dbReference>
<accession>A0A8C0S2L9</accession>
<dbReference type="InterPro" id="IPR001680">
    <property type="entry name" value="WD40_rpt"/>
</dbReference>
<dbReference type="SUPFAM" id="SSF57850">
    <property type="entry name" value="RING/U-box"/>
    <property type="match status" value="1"/>
</dbReference>
<dbReference type="PROSITE" id="PS50082">
    <property type="entry name" value="WD_REPEATS_2"/>
    <property type="match status" value="6"/>
</dbReference>
<dbReference type="SMART" id="SM00320">
    <property type="entry name" value="WD40"/>
    <property type="match status" value="7"/>
</dbReference>
<evidence type="ECO:0000313" key="18">
    <source>
        <dbReference type="Proteomes" id="UP000694542"/>
    </source>
</evidence>
<proteinExistence type="inferred from homology"/>
<dbReference type="InterPro" id="IPR020472">
    <property type="entry name" value="WD40_PAC1"/>
</dbReference>
<evidence type="ECO:0000256" key="11">
    <source>
        <dbReference type="ARBA" id="ARBA00023274"/>
    </source>
</evidence>
<feature type="repeat" description="WD" evidence="14">
    <location>
        <begin position="478"/>
        <end position="519"/>
    </location>
</feature>
<keyword evidence="4" id="KW-0341">Growth regulation</keyword>
<feature type="repeat" description="WD" evidence="14">
    <location>
        <begin position="434"/>
        <end position="477"/>
    </location>
</feature>
<feature type="domain" description="B box-type" evidence="16">
    <location>
        <begin position="211"/>
        <end position="252"/>
    </location>
</feature>
<dbReference type="PRINTS" id="PR00320">
    <property type="entry name" value="GPROTEINBRPT"/>
</dbReference>
<evidence type="ECO:0000256" key="6">
    <source>
        <dbReference type="ARBA" id="ARBA00022737"/>
    </source>
</evidence>
<dbReference type="Gene3D" id="3.30.160.60">
    <property type="entry name" value="Classic Zinc Finger"/>
    <property type="match status" value="1"/>
</dbReference>
<dbReference type="SUPFAM" id="SSF57845">
    <property type="entry name" value="B-box zinc-binding domain"/>
    <property type="match status" value="1"/>
</dbReference>
<dbReference type="PROSITE" id="PS00518">
    <property type="entry name" value="ZF_RING_1"/>
    <property type="match status" value="1"/>
</dbReference>
<feature type="domain" description="RING-type" evidence="15">
    <location>
        <begin position="20"/>
        <end position="46"/>
    </location>
</feature>
<keyword evidence="3 14" id="KW-0853">WD repeat</keyword>
<evidence type="ECO:0000256" key="13">
    <source>
        <dbReference type="PROSITE-ProRule" id="PRU00024"/>
    </source>
</evidence>
<dbReference type="InterPro" id="IPR013083">
    <property type="entry name" value="Znf_RING/FYVE/PHD"/>
</dbReference>
<feature type="repeat" description="WD" evidence="14">
    <location>
        <begin position="391"/>
        <end position="423"/>
    </location>
</feature>
<keyword evidence="11" id="KW-0687">Ribonucleoprotein</keyword>
<evidence type="ECO:0000256" key="3">
    <source>
        <dbReference type="ARBA" id="ARBA00022574"/>
    </source>
</evidence>
<dbReference type="GO" id="GO:1990904">
    <property type="term" value="C:ribonucleoprotein complex"/>
    <property type="evidence" value="ECO:0007669"/>
    <property type="project" value="UniProtKB-KW"/>
</dbReference>
<dbReference type="Pfam" id="PF15227">
    <property type="entry name" value="zf-C3HC4_4"/>
    <property type="match status" value="1"/>
</dbReference>
<name>A0A8C0S2L9_CANLF</name>
<feature type="repeat" description="WD" evidence="14">
    <location>
        <begin position="577"/>
        <end position="607"/>
    </location>
</feature>
<evidence type="ECO:0000256" key="10">
    <source>
        <dbReference type="ARBA" id="ARBA00023218"/>
    </source>
</evidence>
<keyword evidence="10" id="KW-0306">Gastrulation</keyword>
<dbReference type="InterPro" id="IPR017907">
    <property type="entry name" value="Znf_RING_CS"/>
</dbReference>
<dbReference type="Gene3D" id="2.130.10.10">
    <property type="entry name" value="YVTN repeat-like/Quinoprotein amine dehydrogenase"/>
    <property type="match status" value="1"/>
</dbReference>
<keyword evidence="10" id="KW-0217">Developmental protein</keyword>
<evidence type="ECO:0000256" key="4">
    <source>
        <dbReference type="ARBA" id="ARBA00022604"/>
    </source>
</evidence>
<dbReference type="InterPro" id="IPR015943">
    <property type="entry name" value="WD40/YVTN_repeat-like_dom_sf"/>
</dbReference>
<dbReference type="GO" id="GO:0007369">
    <property type="term" value="P:gastrulation"/>
    <property type="evidence" value="ECO:0007669"/>
    <property type="project" value="UniProtKB-KW"/>
</dbReference>
<evidence type="ECO:0000313" key="17">
    <source>
        <dbReference type="Ensembl" id="ENSCAFP00040014919.1"/>
    </source>
</evidence>
<dbReference type="Pfam" id="PF00643">
    <property type="entry name" value="zf-B_box"/>
    <property type="match status" value="1"/>
</dbReference>
<reference evidence="17" key="1">
    <citation type="submission" date="2018-10" db="EMBL/GenBank/DDBJ databases">
        <title>De novo assembly of a Great Dane genome.</title>
        <authorList>
            <person name="Kidd J.M."/>
            <person name="Pendleton A.L."/>
            <person name="Shen F."/>
            <person name="Emery S."/>
        </authorList>
    </citation>
    <scope>NUCLEOTIDE SEQUENCE [LARGE SCALE GENOMIC DNA]</scope>
    <source>
        <strain evidence="17">Great Dane</strain>
    </source>
</reference>
<organism evidence="17 18">
    <name type="scientific">Canis lupus familiaris</name>
    <name type="common">Dog</name>
    <name type="synonym">Canis familiaris</name>
    <dbReference type="NCBI Taxonomy" id="9615"/>
    <lineage>
        <taxon>Eukaryota</taxon>
        <taxon>Metazoa</taxon>
        <taxon>Chordata</taxon>
        <taxon>Craniata</taxon>
        <taxon>Vertebrata</taxon>
        <taxon>Euteleostomi</taxon>
        <taxon>Mammalia</taxon>
        <taxon>Eutheria</taxon>
        <taxon>Laurasiatheria</taxon>
        <taxon>Carnivora</taxon>
        <taxon>Caniformia</taxon>
        <taxon>Canidae</taxon>
        <taxon>Canis</taxon>
    </lineage>
</organism>
<feature type="repeat" description="WD" evidence="14">
    <location>
        <begin position="349"/>
        <end position="390"/>
    </location>
</feature>
<keyword evidence="9" id="KW-0689">Ribosomal protein</keyword>
<reference evidence="17" key="2">
    <citation type="submission" date="2025-08" db="UniProtKB">
        <authorList>
            <consortium name="Ensembl"/>
        </authorList>
    </citation>
    <scope>IDENTIFICATION</scope>
</reference>
<evidence type="ECO:0000256" key="5">
    <source>
        <dbReference type="ARBA" id="ARBA00022723"/>
    </source>
</evidence>
<dbReference type="AlphaFoldDB" id="A0A8C0S2L9"/>
<feature type="repeat" description="WD" evidence="14">
    <location>
        <begin position="301"/>
        <end position="343"/>
    </location>
</feature>
<protein>
    <recommendedName>
        <fullName evidence="12">Small ribosomal subunit protein RACK1</fullName>
    </recommendedName>
</protein>
<keyword evidence="5" id="KW-0479">Metal-binding</keyword>
<sequence>MAGYAATPNPIKTLQEEAVCAICLDYFTDPVSIGCGHNFCRVCVTQLWGKEDEELDEWENEDDDVEGAIGGWDNSIREVLYQRNGDEAVFQDQEDDELWVGDGGVRNRDNMDYVWDQEEEEEDRHYYLGGLRHDLRIDVYLEEILEEYNEDDQELYPDTHLPPPTRPRQFTCPQCRKSFTRRSFRPNLQLANMVQIIRQMCPTPYQGSRGNDQGICSKHQEALKLFCEVDEEAICVVCRESRSHKQHSVVPLEKVVQEYKGLVASGCAASPSELSISILVAAATLALAAAMTEQMTLRGTLKGHNGWVTQIATTPQFPDMILSASRDKTIIMWKLTRDETNYGIPQRALRGHSHFVSDVVISSDGQFALSGSWDGTLRLWDLTTGTTTRRFVGHTKDVLSVAFSSDNRQIVSGSRDKTIKLWNTLGVCKYTVQDESHSEWVSCVRFSPNSSNPIIVSCGWDKLVKVWNLANCKLKTNHIGHTGYLNTVTVSPDGSLCASGGKDGQAMLWDLNEGKHLYTLDGGDIINALCFSPNRYWLCAATGPSIKIWDLEGKIIVDELKQEVISTSSKAEPPQCTSLAWSADGQTLFAGYTDNLVRVWQVTIGTR</sequence>
<dbReference type="InterPro" id="IPR001841">
    <property type="entry name" value="Znf_RING"/>
</dbReference>
<evidence type="ECO:0000256" key="12">
    <source>
        <dbReference type="ARBA" id="ARBA00035297"/>
    </source>
</evidence>
<evidence type="ECO:0000256" key="8">
    <source>
        <dbReference type="ARBA" id="ARBA00022833"/>
    </source>
</evidence>
<dbReference type="PROSITE" id="PS00678">
    <property type="entry name" value="WD_REPEATS_1"/>
    <property type="match status" value="3"/>
</dbReference>
<dbReference type="PROSITE" id="PS50119">
    <property type="entry name" value="ZF_BBOX"/>
    <property type="match status" value="1"/>
</dbReference>
<dbReference type="FunFam" id="2.130.10.10:FF:001252">
    <property type="entry name" value="Receptor of activated protein C kinase 1"/>
    <property type="match status" value="1"/>
</dbReference>
<dbReference type="InterPro" id="IPR000315">
    <property type="entry name" value="Znf_B-box"/>
</dbReference>
<evidence type="ECO:0000259" key="16">
    <source>
        <dbReference type="PROSITE" id="PS50119"/>
    </source>
</evidence>
<dbReference type="Pfam" id="PF00400">
    <property type="entry name" value="WD40"/>
    <property type="match status" value="7"/>
</dbReference>
<dbReference type="SUPFAM" id="SSF50978">
    <property type="entry name" value="WD40 repeat-like"/>
    <property type="match status" value="1"/>
</dbReference>
<dbReference type="GO" id="GO:0008270">
    <property type="term" value="F:zinc ion binding"/>
    <property type="evidence" value="ECO:0007669"/>
    <property type="project" value="UniProtKB-KW"/>
</dbReference>
<dbReference type="Gene3D" id="3.30.40.10">
    <property type="entry name" value="Zinc/RING finger domain, C3HC4 (zinc finger)"/>
    <property type="match status" value="1"/>
</dbReference>
<evidence type="ECO:0000256" key="7">
    <source>
        <dbReference type="ARBA" id="ARBA00022771"/>
    </source>
</evidence>
<evidence type="ECO:0000256" key="14">
    <source>
        <dbReference type="PROSITE-ProRule" id="PRU00221"/>
    </source>
</evidence>
<dbReference type="CDD" id="cd19760">
    <property type="entry name" value="Bbox2_TRIM4-like"/>
    <property type="match status" value="1"/>
</dbReference>
<evidence type="ECO:0000256" key="9">
    <source>
        <dbReference type="ARBA" id="ARBA00022980"/>
    </source>
</evidence>
<keyword evidence="7 13" id="KW-0863">Zinc-finger</keyword>
<dbReference type="GO" id="GO:0043022">
    <property type="term" value="F:ribosome binding"/>
    <property type="evidence" value="ECO:0007669"/>
    <property type="project" value="InterPro"/>
</dbReference>
<evidence type="ECO:0000256" key="1">
    <source>
        <dbReference type="ARBA" id="ARBA00004279"/>
    </source>
</evidence>